<dbReference type="Proteomes" id="UP001268610">
    <property type="component" value="Unassembled WGS sequence"/>
</dbReference>
<reference evidence="1" key="1">
    <citation type="submission" date="2023-04" db="EMBL/GenBank/DDBJ databases">
        <title>Genomic characterization of faba bean (Vicia faba) microsymbionts in Mexican soils.</title>
        <authorList>
            <person name="Rivera Orduna F.N."/>
            <person name="Guevara-Luna J."/>
            <person name="Yan J."/>
            <person name="Arroyo-Herrera I."/>
            <person name="Li Y."/>
            <person name="Vasquez-Murrieta M.S."/>
            <person name="Wang E.T."/>
        </authorList>
    </citation>
    <scope>NUCLEOTIDE SEQUENCE</scope>
    <source>
        <strain evidence="1">CH26</strain>
    </source>
</reference>
<evidence type="ECO:0000313" key="2">
    <source>
        <dbReference type="Proteomes" id="UP001268610"/>
    </source>
</evidence>
<dbReference type="RefSeq" id="WP_310866613.1">
    <property type="nucleotide sequence ID" value="NZ_JAVLSF010000974.1"/>
</dbReference>
<protein>
    <submittedName>
        <fullName evidence="1">Uncharacterized protein</fullName>
    </submittedName>
</protein>
<name>A0AAJ2H6D0_9HYPH</name>
<comment type="caution">
    <text evidence="1">The sequence shown here is derived from an EMBL/GenBank/DDBJ whole genome shotgun (WGS) entry which is preliminary data.</text>
</comment>
<sequence>SGSGQGGTSGGGFQLPSWLQNPATTWSDFQKLWNKGKKLFDLREAVPSWMRALTDPDGMKQIGHLLNANLIAESKVFNWGKEFSKVTEKILGNFDIPAGLFNRQAFGFVDDFAKGLAGKASHFLNNP</sequence>
<evidence type="ECO:0000313" key="1">
    <source>
        <dbReference type="EMBL" id="MDR9778586.1"/>
    </source>
</evidence>
<dbReference type="EMBL" id="JAVLSF010000974">
    <property type="protein sequence ID" value="MDR9778586.1"/>
    <property type="molecule type" value="Genomic_DNA"/>
</dbReference>
<organism evidence="1 2">
    <name type="scientific">Rhizobium hidalgonense</name>
    <dbReference type="NCBI Taxonomy" id="1538159"/>
    <lineage>
        <taxon>Bacteria</taxon>
        <taxon>Pseudomonadati</taxon>
        <taxon>Pseudomonadota</taxon>
        <taxon>Alphaproteobacteria</taxon>
        <taxon>Hyphomicrobiales</taxon>
        <taxon>Rhizobiaceae</taxon>
        <taxon>Rhizobium/Agrobacterium group</taxon>
        <taxon>Rhizobium</taxon>
    </lineage>
</organism>
<gene>
    <name evidence="1" type="ORF">RJJ65_39265</name>
</gene>
<feature type="non-terminal residue" evidence="1">
    <location>
        <position position="127"/>
    </location>
</feature>
<accession>A0AAJ2H6D0</accession>
<feature type="non-terminal residue" evidence="1">
    <location>
        <position position="1"/>
    </location>
</feature>
<proteinExistence type="predicted"/>
<dbReference type="AlphaFoldDB" id="A0AAJ2H6D0"/>